<dbReference type="VEuPathDB" id="FungiDB:TAPDE_001487"/>
<dbReference type="EMBL" id="CAHR02000054">
    <property type="protein sequence ID" value="CCG81672.1"/>
    <property type="molecule type" value="Genomic_DNA"/>
</dbReference>
<evidence type="ECO:0000256" key="6">
    <source>
        <dbReference type="ARBA" id="ARBA00022475"/>
    </source>
</evidence>
<evidence type="ECO:0000256" key="13">
    <source>
        <dbReference type="SAM" id="MobiDB-lite"/>
    </source>
</evidence>
<evidence type="ECO:0000256" key="8">
    <source>
        <dbReference type="ARBA" id="ARBA00022949"/>
    </source>
</evidence>
<organism evidence="16 17">
    <name type="scientific">Taphrina deformans (strain PYCC 5710 / ATCC 11124 / CBS 356.35 / IMI 108563 / JCM 9778 / NBRC 8474)</name>
    <name type="common">Peach leaf curl fungus</name>
    <name type="synonym">Lalaria deformans</name>
    <dbReference type="NCBI Taxonomy" id="1097556"/>
    <lineage>
        <taxon>Eukaryota</taxon>
        <taxon>Fungi</taxon>
        <taxon>Dikarya</taxon>
        <taxon>Ascomycota</taxon>
        <taxon>Taphrinomycotina</taxon>
        <taxon>Taphrinomycetes</taxon>
        <taxon>Taphrinales</taxon>
        <taxon>Taphrinaceae</taxon>
        <taxon>Taphrina</taxon>
    </lineage>
</organism>
<name>R4XE88_TAPDE</name>
<evidence type="ECO:0000256" key="2">
    <source>
        <dbReference type="ARBA" id="ARBA00004536"/>
    </source>
</evidence>
<evidence type="ECO:0000256" key="12">
    <source>
        <dbReference type="ARBA" id="ARBA00023242"/>
    </source>
</evidence>
<evidence type="ECO:0000256" key="10">
    <source>
        <dbReference type="ARBA" id="ARBA00023054"/>
    </source>
</evidence>
<dbReference type="PANTHER" id="PTHR15989">
    <property type="entry name" value="VEZATIN"/>
    <property type="match status" value="1"/>
</dbReference>
<comment type="caution">
    <text evidence="16">The sequence shown here is derived from an EMBL/GenBank/DDBJ whole genome shotgun (WGS) entry which is preliminary data.</text>
</comment>
<dbReference type="GO" id="GO:0005886">
    <property type="term" value="C:plasma membrane"/>
    <property type="evidence" value="ECO:0007669"/>
    <property type="project" value="UniProtKB-SubCell"/>
</dbReference>
<evidence type="ECO:0000256" key="5">
    <source>
        <dbReference type="ARBA" id="ARBA00018125"/>
    </source>
</evidence>
<sequence>MSPKLSPREASRFVDRFRYIICTSQLLSETLALSEYDKKSHGIVTLQLDDGGQGRWDTRKAAKYWMGSGGCVLLVSLLISWALRAPERGISAKARDTATLTLTLLMALFLYAQSRRSYTRLLHSQAATYIQSTVSHCQKFDSITCTFIGLIQEVELVSRGYRIGAVLSPIARIEANARHRRCVRLRTALVSALNLVFTANGRACSVLDQLTSLRDYNKLSDVYNIILTDEDDLSLLCDEADSVAYLKALFQQVHARRRKLLCCLLAIQADGRPGNTRVWRVVVEQLRTISGLMANLVKQLENTLEEDSHVLDPNQLSIPDVPATNDRVTDTRRHQARSINMLSQSLRRTQAKMYILREESSRILQQPDIEPEARSELLDHYDSLGSDLHALLADWQEGRQRLTTQDSTRPPSDSTAVESCEQGISEAPADEIEVEALLIRPDSLGFWGPRMSVYQDIAENGTMFTPIEDALREEVYEADNAANPAPVPSTRMTRVERIAQMRREREIKQAKSEERRKQQEARLNLHGELRDVLGHRSRRPSGLRLSVHNIQRSSFAQSSQFQGIDSPPLADGSRKVSTASQQSANTMNSGLGSSISSHFDH</sequence>
<feature type="compositionally biased region" description="Polar residues" evidence="13">
    <location>
        <begin position="575"/>
        <end position="601"/>
    </location>
</feature>
<dbReference type="Proteomes" id="UP000013776">
    <property type="component" value="Unassembled WGS sequence"/>
</dbReference>
<proteinExistence type="inferred from homology"/>
<evidence type="ECO:0000256" key="4">
    <source>
        <dbReference type="ARBA" id="ARBA00007245"/>
    </source>
</evidence>
<keyword evidence="11 14" id="KW-0472">Membrane</keyword>
<keyword evidence="17" id="KW-1185">Reference proteome</keyword>
<dbReference type="AlphaFoldDB" id="R4XE88"/>
<dbReference type="GO" id="GO:0098609">
    <property type="term" value="P:cell-cell adhesion"/>
    <property type="evidence" value="ECO:0007669"/>
    <property type="project" value="InterPro"/>
</dbReference>
<evidence type="ECO:0000256" key="14">
    <source>
        <dbReference type="SAM" id="Phobius"/>
    </source>
</evidence>
<feature type="transmembrane region" description="Helical" evidence="14">
    <location>
        <begin position="64"/>
        <end position="83"/>
    </location>
</feature>
<dbReference type="GO" id="GO:0005634">
    <property type="term" value="C:nucleus"/>
    <property type="evidence" value="ECO:0007669"/>
    <property type="project" value="UniProtKB-SubCell"/>
</dbReference>
<gene>
    <name evidence="16" type="ORF">TAPDE_001487</name>
</gene>
<keyword evidence="12" id="KW-0539">Nucleus</keyword>
<dbReference type="PANTHER" id="PTHR15989:SF5">
    <property type="entry name" value="VEZATIN"/>
    <property type="match status" value="1"/>
</dbReference>
<evidence type="ECO:0000256" key="3">
    <source>
        <dbReference type="ARBA" id="ARBA00004651"/>
    </source>
</evidence>
<comment type="similarity">
    <text evidence="4">Belongs to the vezatin family.</text>
</comment>
<evidence type="ECO:0000256" key="1">
    <source>
        <dbReference type="ARBA" id="ARBA00004123"/>
    </source>
</evidence>
<reference evidence="16 17" key="1">
    <citation type="journal article" date="2013" name="MBio">
        <title>Genome sequencing of the plant pathogen Taphrina deformans, the causal agent of peach leaf curl.</title>
        <authorList>
            <person name="Cisse O.H."/>
            <person name="Almeida J.M.G.C.F."/>
            <person name="Fonseca A."/>
            <person name="Kumar A.A."/>
            <person name="Salojaervi J."/>
            <person name="Overmyer K."/>
            <person name="Hauser P.M."/>
            <person name="Pagni M."/>
        </authorList>
    </citation>
    <scope>NUCLEOTIDE SEQUENCE [LARGE SCALE GENOMIC DNA]</scope>
    <source>
        <strain evidence="17">PYCC 5710 / ATCC 11124 / CBS 356.35 / IMI 108563 / JCM 9778 / NBRC 8474</strain>
    </source>
</reference>
<evidence type="ECO:0000259" key="15">
    <source>
        <dbReference type="Pfam" id="PF12632"/>
    </source>
</evidence>
<keyword evidence="8" id="KW-0965">Cell junction</keyword>
<evidence type="ECO:0000256" key="11">
    <source>
        <dbReference type="ARBA" id="ARBA00023136"/>
    </source>
</evidence>
<dbReference type="OrthoDB" id="21151at2759"/>
<dbReference type="InterPro" id="IPR026859">
    <property type="entry name" value="Myosin-bd"/>
</dbReference>
<keyword evidence="6" id="KW-1003">Cell membrane</keyword>
<comment type="subcellular location">
    <subcellularLocation>
        <location evidence="2">Cell junction</location>
        <location evidence="2">Adherens junction</location>
    </subcellularLocation>
    <subcellularLocation>
        <location evidence="3">Cell membrane</location>
        <topology evidence="3">Multi-pass membrane protein</topology>
    </subcellularLocation>
    <subcellularLocation>
        <location evidence="1">Nucleus</location>
    </subcellularLocation>
</comment>
<protein>
    <recommendedName>
        <fullName evidence="5">Vezatin</fullName>
    </recommendedName>
</protein>
<evidence type="ECO:0000313" key="17">
    <source>
        <dbReference type="Proteomes" id="UP000013776"/>
    </source>
</evidence>
<dbReference type="InterPro" id="IPR026858">
    <property type="entry name" value="Vezatin"/>
</dbReference>
<keyword evidence="10" id="KW-0175">Coiled coil</keyword>
<dbReference type="STRING" id="1097556.R4XE88"/>
<feature type="region of interest" description="Disordered" evidence="13">
    <location>
        <begin position="554"/>
        <end position="601"/>
    </location>
</feature>
<dbReference type="Pfam" id="PF12632">
    <property type="entry name" value="Vezatin"/>
    <property type="match status" value="1"/>
</dbReference>
<dbReference type="GO" id="GO:0017022">
    <property type="term" value="F:myosin binding"/>
    <property type="evidence" value="ECO:0007669"/>
    <property type="project" value="InterPro"/>
</dbReference>
<keyword evidence="7 14" id="KW-0812">Transmembrane</keyword>
<evidence type="ECO:0000256" key="7">
    <source>
        <dbReference type="ARBA" id="ARBA00022692"/>
    </source>
</evidence>
<keyword evidence="9 14" id="KW-1133">Transmembrane helix</keyword>
<accession>R4XE88</accession>
<dbReference type="eggNOG" id="ENOG502QSNT">
    <property type="taxonomic scope" value="Eukaryota"/>
</dbReference>
<feature type="domain" description="Myosin-binding" evidence="15">
    <location>
        <begin position="72"/>
        <end position="351"/>
    </location>
</feature>
<evidence type="ECO:0000313" key="16">
    <source>
        <dbReference type="EMBL" id="CCG81672.1"/>
    </source>
</evidence>
<evidence type="ECO:0000256" key="9">
    <source>
        <dbReference type="ARBA" id="ARBA00022989"/>
    </source>
</evidence>